<accession>A0ABW0BKL0</accession>
<feature type="transmembrane region" description="Helical" evidence="1">
    <location>
        <begin position="118"/>
        <end position="138"/>
    </location>
</feature>
<sequence length="345" mass="36416">MVATLVFSVSTEPDWEVVATSVMFAAASLAAGALLGLLFGVPRSLGIESEEARRSGGVAQATLPSIGANTNLEQISDWLTKIIVGVSLTQLASIRSAASDLFNFMAPVLGGPPTGAAFAGTITVYFSVVGFLSGWLYARLRLGIAMSSADAWLALAHRADRAGDRETAQRAMEAASTSVALAASSAEAPIAAEADIESLAAQYEEIRNTMTGSPRRTARMEDVVRRTRSLAQRGRFSVQDISGLFATGTEGRRIVALALMEGNTDYADVAAVASAIRQPKSAFEQYHALYVANLLVSTLGTDERAVLRQALEDPAAIQLWSGDTSRASLHHRIMSRLIASPGNAD</sequence>
<name>A0ABW0BKL0_9ACTN</name>
<feature type="transmembrane region" description="Helical" evidence="1">
    <location>
        <begin position="17"/>
        <end position="39"/>
    </location>
</feature>
<keyword evidence="1" id="KW-0812">Transmembrane</keyword>
<proteinExistence type="predicted"/>
<keyword evidence="1" id="KW-0472">Membrane</keyword>
<gene>
    <name evidence="2" type="ORF">ACFPGP_14395</name>
</gene>
<evidence type="ECO:0000313" key="3">
    <source>
        <dbReference type="Proteomes" id="UP001596087"/>
    </source>
</evidence>
<keyword evidence="1" id="KW-1133">Transmembrane helix</keyword>
<evidence type="ECO:0000313" key="2">
    <source>
        <dbReference type="EMBL" id="MFC5177869.1"/>
    </source>
</evidence>
<evidence type="ECO:0008006" key="4">
    <source>
        <dbReference type="Google" id="ProtNLM"/>
    </source>
</evidence>
<reference evidence="3" key="1">
    <citation type="journal article" date="2019" name="Int. J. Syst. Evol. Microbiol.">
        <title>The Global Catalogue of Microorganisms (GCM) 10K type strain sequencing project: providing services to taxonomists for standard genome sequencing and annotation.</title>
        <authorList>
            <consortium name="The Broad Institute Genomics Platform"/>
            <consortium name="The Broad Institute Genome Sequencing Center for Infectious Disease"/>
            <person name="Wu L."/>
            <person name="Ma J."/>
        </authorList>
    </citation>
    <scope>NUCLEOTIDE SEQUENCE [LARGE SCALE GENOMIC DNA]</scope>
    <source>
        <strain evidence="3">DFY41</strain>
    </source>
</reference>
<keyword evidence="3" id="KW-1185">Reference proteome</keyword>
<dbReference type="EMBL" id="JBHSKD010000018">
    <property type="protein sequence ID" value="MFC5177869.1"/>
    <property type="molecule type" value="Genomic_DNA"/>
</dbReference>
<protein>
    <recommendedName>
        <fullName evidence="4">DUF4192 domain-containing protein</fullName>
    </recommendedName>
</protein>
<dbReference type="Proteomes" id="UP001596087">
    <property type="component" value="Unassembled WGS sequence"/>
</dbReference>
<comment type="caution">
    <text evidence="2">The sequence shown here is derived from an EMBL/GenBank/DDBJ whole genome shotgun (WGS) entry which is preliminary data.</text>
</comment>
<organism evidence="2 3">
    <name type="scientific">Nocardioides taihuensis</name>
    <dbReference type="NCBI Taxonomy" id="1835606"/>
    <lineage>
        <taxon>Bacteria</taxon>
        <taxon>Bacillati</taxon>
        <taxon>Actinomycetota</taxon>
        <taxon>Actinomycetes</taxon>
        <taxon>Propionibacteriales</taxon>
        <taxon>Nocardioidaceae</taxon>
        <taxon>Nocardioides</taxon>
    </lineage>
</organism>
<dbReference type="RefSeq" id="WP_378591277.1">
    <property type="nucleotide sequence ID" value="NZ_JBHSKD010000018.1"/>
</dbReference>
<evidence type="ECO:0000256" key="1">
    <source>
        <dbReference type="SAM" id="Phobius"/>
    </source>
</evidence>